<dbReference type="PROSITE" id="PS00383">
    <property type="entry name" value="TYR_PHOSPHATASE_1"/>
    <property type="match status" value="1"/>
</dbReference>
<dbReference type="SUPFAM" id="SSF52799">
    <property type="entry name" value="(Phosphotyrosine protein) phosphatases II"/>
    <property type="match status" value="1"/>
</dbReference>
<dbReference type="PANTHER" id="PTHR31126:SF1">
    <property type="entry name" value="TYROSINE SPECIFIC PROTEIN PHOSPHATASES DOMAIN-CONTAINING PROTEIN"/>
    <property type="match status" value="1"/>
</dbReference>
<dbReference type="InterPro" id="IPR029021">
    <property type="entry name" value="Prot-tyrosine_phosphatase-like"/>
</dbReference>
<gene>
    <name evidence="2" type="ORF">FNL38_102783</name>
</gene>
<evidence type="ECO:0000313" key="2">
    <source>
        <dbReference type="EMBL" id="TYQ06641.1"/>
    </source>
</evidence>
<comment type="caution">
    <text evidence="2">The sequence shown here is derived from an EMBL/GenBank/DDBJ whole genome shotgun (WGS) entry which is preliminary data.</text>
</comment>
<dbReference type="InterPro" id="IPR016130">
    <property type="entry name" value="Tyr_Pase_AS"/>
</dbReference>
<accession>A0A652YU65</accession>
<dbReference type="PANTHER" id="PTHR31126">
    <property type="entry name" value="TYROSINE-PROTEIN PHOSPHATASE"/>
    <property type="match status" value="1"/>
</dbReference>
<dbReference type="InterPro" id="IPR026893">
    <property type="entry name" value="Tyr/Ser_Pase_IphP-type"/>
</dbReference>
<comment type="similarity">
    <text evidence="1">Belongs to the protein-tyrosine phosphatase family.</text>
</comment>
<dbReference type="Gene3D" id="3.90.190.10">
    <property type="entry name" value="Protein tyrosine phosphatase superfamily"/>
    <property type="match status" value="1"/>
</dbReference>
<reference evidence="2" key="1">
    <citation type="submission" date="2019-07" db="EMBL/GenBank/DDBJ databases">
        <title>Genomic Encyclopedia of Type Strains, Phase IV (KMG-IV): sequencing the most valuable type-strain genomes for metagenomic binning, comparative biology and taxonomic classification.</title>
        <authorList>
            <person name="Goeker M."/>
        </authorList>
    </citation>
    <scope>NUCLEOTIDE SEQUENCE</scope>
    <source>
        <strain evidence="2">DSM 44596</strain>
    </source>
</reference>
<dbReference type="GO" id="GO:0004721">
    <property type="term" value="F:phosphoprotein phosphatase activity"/>
    <property type="evidence" value="ECO:0007669"/>
    <property type="project" value="InterPro"/>
</dbReference>
<dbReference type="EMBL" id="VNIQ01000002">
    <property type="protein sequence ID" value="TYQ06641.1"/>
    <property type="molecule type" value="Genomic_DNA"/>
</dbReference>
<protein>
    <submittedName>
        <fullName evidence="2">Protein-tyrosine phosphatase</fullName>
    </submittedName>
</protein>
<sequence length="305" mass="31798">MSRTSRNTGVRAVAALAISSSLLIGGAALAQAAPQPPVGSLDFGSLDFGSSQQVADAPRLVGIDNFRDVAGTGSGYSGSFGQHVNKGVLYRANAITPKGADMAALESLGLTKVYDLRTAAEIADKPDVLPAGVAYENIPVLAGDIYQMAFQIKSPEEARSLMQDANRAFVTGTAERAGFTQLLTSLAETDGPQVFHCTAGKDRTGWASMLLLSIAGVDRATIMSDYMLTNEYSTESIKATLAYISSVAGPAVATNMEPLLGVEAGYIEAGLDQVESSYGTIDRYLTEGLGLSRSTIATLKAKLLG</sequence>
<dbReference type="Pfam" id="PF13350">
    <property type="entry name" value="Y_phosphatase3"/>
    <property type="match status" value="1"/>
</dbReference>
<dbReference type="AlphaFoldDB" id="A0A652YU65"/>
<proteinExistence type="inferred from homology"/>
<name>A0A652YU65_NOCGL</name>
<organism evidence="2">
    <name type="scientific">Nocardia globerula</name>
    <dbReference type="NCBI Taxonomy" id="1818"/>
    <lineage>
        <taxon>Bacteria</taxon>
        <taxon>Bacillati</taxon>
        <taxon>Actinomycetota</taxon>
        <taxon>Actinomycetes</taxon>
        <taxon>Mycobacteriales</taxon>
        <taxon>Nocardiaceae</taxon>
        <taxon>Nocardia</taxon>
    </lineage>
</organism>
<evidence type="ECO:0000256" key="1">
    <source>
        <dbReference type="ARBA" id="ARBA00009580"/>
    </source>
</evidence>